<dbReference type="InterPro" id="IPR046366">
    <property type="entry name" value="MPAB"/>
</dbReference>
<dbReference type="Proteomes" id="UP000660668">
    <property type="component" value="Unassembled WGS sequence"/>
</dbReference>
<dbReference type="Pfam" id="PF09995">
    <property type="entry name" value="MPAB_Lcp_cat"/>
    <property type="match status" value="1"/>
</dbReference>
<dbReference type="RefSeq" id="WP_194697646.1">
    <property type="nucleotide sequence ID" value="NZ_JADKPO010000026.1"/>
</dbReference>
<proteinExistence type="predicted"/>
<dbReference type="EMBL" id="JADKPO010000026">
    <property type="protein sequence ID" value="MBF4769499.1"/>
    <property type="molecule type" value="Genomic_DNA"/>
</dbReference>
<gene>
    <name evidence="2" type="ORF">ISU10_17155</name>
</gene>
<dbReference type="GO" id="GO:0016491">
    <property type="term" value="F:oxidoreductase activity"/>
    <property type="evidence" value="ECO:0007669"/>
    <property type="project" value="InterPro"/>
</dbReference>
<organism evidence="2 3">
    <name type="scientific">Nocardioides agariphilus</name>
    <dbReference type="NCBI Taxonomy" id="433664"/>
    <lineage>
        <taxon>Bacteria</taxon>
        <taxon>Bacillati</taxon>
        <taxon>Actinomycetota</taxon>
        <taxon>Actinomycetes</taxon>
        <taxon>Propionibacteriales</taxon>
        <taxon>Nocardioidaceae</taxon>
        <taxon>Nocardioides</taxon>
    </lineage>
</organism>
<sequence length="305" mass="34875">MDLLRLRPSAHRRGRFDNLRTIERLDPERDADEILALTSRHEFPWDYQQGTGIAFMRDYGIPAIAALLDRTGEFEHRGVKRYDDTLLVGDEATLDGIDSARSHAALRRLNRIHGHYDIPEDQFHYVLATTIVGPVEWIREFGWRELHPHELTAIARVTTRFGELMGLKGLPRTYDGYHRLLRDYEAERFAHTPAARRLAEATIRIGRETARVPTGPLTRAVAIAMMDEPLRQVLGLPPQPRWLVAALKRSLRLRAWALRHLAPPRREPFVHQPRTYPHGYSLADLGPASMLAHLNRAEGLPTSSP</sequence>
<name>A0A930YNT7_9ACTN</name>
<feature type="domain" description="ER-bound oxygenase mpaB/mpaB'/Rubber oxygenase catalytic" evidence="1">
    <location>
        <begin position="62"/>
        <end position="252"/>
    </location>
</feature>
<evidence type="ECO:0000313" key="2">
    <source>
        <dbReference type="EMBL" id="MBF4769499.1"/>
    </source>
</evidence>
<dbReference type="PANTHER" id="PTHR36124:SF1">
    <property type="entry name" value="ER-BOUND OXYGENASE MPAB_MPAB'_RUBBER OXYGENASE CATALYTIC DOMAIN-CONTAINING PROTEIN"/>
    <property type="match status" value="1"/>
</dbReference>
<dbReference type="AlphaFoldDB" id="A0A930YNT7"/>
<dbReference type="InterPro" id="IPR018713">
    <property type="entry name" value="MPAB/Lcp_cat_dom"/>
</dbReference>
<comment type="caution">
    <text evidence="2">The sequence shown here is derived from an EMBL/GenBank/DDBJ whole genome shotgun (WGS) entry which is preliminary data.</text>
</comment>
<protein>
    <submittedName>
        <fullName evidence="2">DUF2236 domain-containing protein</fullName>
    </submittedName>
</protein>
<evidence type="ECO:0000313" key="3">
    <source>
        <dbReference type="Proteomes" id="UP000660668"/>
    </source>
</evidence>
<evidence type="ECO:0000259" key="1">
    <source>
        <dbReference type="Pfam" id="PF09995"/>
    </source>
</evidence>
<dbReference type="PANTHER" id="PTHR36124">
    <property type="match status" value="1"/>
</dbReference>
<keyword evidence="3" id="KW-1185">Reference proteome</keyword>
<reference evidence="2" key="1">
    <citation type="submission" date="2020-11" db="EMBL/GenBank/DDBJ databases">
        <title>Nocardioides cynanchi sp. nov., isolated from soil of rhizosphere of Cynanchum wilfordii.</title>
        <authorList>
            <person name="Lee J.-S."/>
            <person name="Suh M.K."/>
            <person name="Kim J.-S."/>
        </authorList>
    </citation>
    <scope>NUCLEOTIDE SEQUENCE</scope>
    <source>
        <strain evidence="2">KCTC 19276</strain>
    </source>
</reference>
<accession>A0A930YNT7</accession>